<evidence type="ECO:0000256" key="3">
    <source>
        <dbReference type="ARBA" id="ARBA00023125"/>
    </source>
</evidence>
<feature type="domain" description="Tyr recombinase" evidence="6">
    <location>
        <begin position="116"/>
        <end position="355"/>
    </location>
</feature>
<dbReference type="InterPro" id="IPR010998">
    <property type="entry name" value="Integrase_recombinase_N"/>
</dbReference>
<dbReference type="InterPro" id="IPR011010">
    <property type="entry name" value="DNA_brk_join_enz"/>
</dbReference>
<organism evidence="8 9">
    <name type="scientific">Saccharococcus caldoxylosilyticus</name>
    <dbReference type="NCBI Taxonomy" id="81408"/>
    <lineage>
        <taxon>Bacteria</taxon>
        <taxon>Bacillati</taxon>
        <taxon>Bacillota</taxon>
        <taxon>Bacilli</taxon>
        <taxon>Bacillales</taxon>
        <taxon>Anoxybacillaceae</taxon>
        <taxon>Saccharococcus</taxon>
    </lineage>
</organism>
<protein>
    <recommendedName>
        <fullName evidence="10">Core-binding (CB) domain-containing protein</fullName>
    </recommendedName>
</protein>
<dbReference type="STRING" id="81408.B4119_1757"/>
<dbReference type="SUPFAM" id="SSF56349">
    <property type="entry name" value="DNA breaking-rejoining enzymes"/>
    <property type="match status" value="1"/>
</dbReference>
<dbReference type="GO" id="GO:0015074">
    <property type="term" value="P:DNA integration"/>
    <property type="evidence" value="ECO:0007669"/>
    <property type="project" value="UniProtKB-KW"/>
</dbReference>
<keyword evidence="4" id="KW-0233">DNA recombination</keyword>
<dbReference type="PROSITE" id="PS51900">
    <property type="entry name" value="CB"/>
    <property type="match status" value="1"/>
</dbReference>
<evidence type="ECO:0000259" key="7">
    <source>
        <dbReference type="PROSITE" id="PS51900"/>
    </source>
</evidence>
<dbReference type="AlphaFoldDB" id="A0A150LVM4"/>
<dbReference type="EMBL" id="LQYS01000032">
    <property type="protein sequence ID" value="KYD16344.1"/>
    <property type="molecule type" value="Genomic_DNA"/>
</dbReference>
<dbReference type="RefSeq" id="WP_235605544.1">
    <property type="nucleotide sequence ID" value="NZ_LQYS01000032.1"/>
</dbReference>
<dbReference type="Gene3D" id="1.10.443.10">
    <property type="entry name" value="Intergrase catalytic core"/>
    <property type="match status" value="1"/>
</dbReference>
<comment type="caution">
    <text evidence="8">The sequence shown here is derived from an EMBL/GenBank/DDBJ whole genome shotgun (WGS) entry which is preliminary data.</text>
</comment>
<evidence type="ECO:0000256" key="5">
    <source>
        <dbReference type="PROSITE-ProRule" id="PRU01248"/>
    </source>
</evidence>
<accession>A0A150LVM4</accession>
<dbReference type="InterPro" id="IPR050808">
    <property type="entry name" value="Phage_Integrase"/>
</dbReference>
<evidence type="ECO:0000256" key="4">
    <source>
        <dbReference type="ARBA" id="ARBA00023172"/>
    </source>
</evidence>
<keyword evidence="3 5" id="KW-0238">DNA-binding</keyword>
<evidence type="ECO:0000313" key="9">
    <source>
        <dbReference type="Proteomes" id="UP000075455"/>
    </source>
</evidence>
<sequence>MMKKTTITPESTLLEGFNEFEKSQPWSKNTRRSYRKNVINLSDYMLKQGLEPVFKNIDYEFVKKWENDQRKRYSPVSIKQHKGTMQSMFSYYNQLGVITGNPFSALKVVNANKPKHHSRALNIVELYQVYKAAFELQENGVNVLIPVLVDMFTALRVTSLEKLTVRSVSTTMNGLVYEFDPKKDRVKEDKLLDQYLEEEGDNHTDNSPNSKNKDFFIPLPPKLMQLLIKYTEHMKPEDALLYGLRGKPLVNKQMNYIINKVCEHLGWMKVEYENSENADHNNVKGKKGRIGTKTVHKTEKHFTPHGLRYTLSTLFHEMGVSDDAIRFLLGHSRYELGALQHYILSDAKYIKEIRAAQVIIETLFETAMELESNYNITLNLEEIYDEIPNVFRNQLKNKNYINLFKEHLVKYAFTALQQKILKESGNNYSDYFTFKAPELYNQIVMAQQGYFAHAPMPYQQTHGMNPMPYDLTHSVPLYPPTHIHMGK</sequence>
<name>A0A150LVM4_9BACL</name>
<evidence type="ECO:0008006" key="10">
    <source>
        <dbReference type="Google" id="ProtNLM"/>
    </source>
</evidence>
<dbReference type="InterPro" id="IPR044068">
    <property type="entry name" value="CB"/>
</dbReference>
<dbReference type="PANTHER" id="PTHR30629:SF2">
    <property type="entry name" value="PROPHAGE INTEGRASE INTS-RELATED"/>
    <property type="match status" value="1"/>
</dbReference>
<feature type="domain" description="Core-binding (CB)" evidence="7">
    <location>
        <begin position="11"/>
        <end position="93"/>
    </location>
</feature>
<dbReference type="Pfam" id="PF00589">
    <property type="entry name" value="Phage_integrase"/>
    <property type="match status" value="1"/>
</dbReference>
<evidence type="ECO:0000256" key="2">
    <source>
        <dbReference type="ARBA" id="ARBA00022908"/>
    </source>
</evidence>
<comment type="similarity">
    <text evidence="1">Belongs to the 'phage' integrase family.</text>
</comment>
<evidence type="ECO:0000313" key="8">
    <source>
        <dbReference type="EMBL" id="KYD16344.1"/>
    </source>
</evidence>
<keyword evidence="2" id="KW-0229">DNA integration</keyword>
<dbReference type="PANTHER" id="PTHR30629">
    <property type="entry name" value="PROPHAGE INTEGRASE"/>
    <property type="match status" value="1"/>
</dbReference>
<proteinExistence type="inferred from homology"/>
<dbReference type="GO" id="GO:0006310">
    <property type="term" value="P:DNA recombination"/>
    <property type="evidence" value="ECO:0007669"/>
    <property type="project" value="UniProtKB-KW"/>
</dbReference>
<dbReference type="Gene3D" id="1.10.150.130">
    <property type="match status" value="1"/>
</dbReference>
<dbReference type="Proteomes" id="UP000075455">
    <property type="component" value="Unassembled WGS sequence"/>
</dbReference>
<dbReference type="PROSITE" id="PS51898">
    <property type="entry name" value="TYR_RECOMBINASE"/>
    <property type="match status" value="1"/>
</dbReference>
<evidence type="ECO:0000256" key="1">
    <source>
        <dbReference type="ARBA" id="ARBA00008857"/>
    </source>
</evidence>
<dbReference type="PATRIC" id="fig|81408.3.peg.2866"/>
<dbReference type="InterPro" id="IPR013762">
    <property type="entry name" value="Integrase-like_cat_sf"/>
</dbReference>
<dbReference type="InterPro" id="IPR002104">
    <property type="entry name" value="Integrase_catalytic"/>
</dbReference>
<gene>
    <name evidence="8" type="ORF">B4119_1757</name>
</gene>
<dbReference type="GO" id="GO:0003677">
    <property type="term" value="F:DNA binding"/>
    <property type="evidence" value="ECO:0007669"/>
    <property type="project" value="UniProtKB-UniRule"/>
</dbReference>
<reference evidence="8 9" key="1">
    <citation type="submission" date="2016-01" db="EMBL/GenBank/DDBJ databases">
        <title>Draft Genome Sequences of Seven Thermophilic Sporeformers Isolated from Foods.</title>
        <authorList>
            <person name="Berendsen E.M."/>
            <person name="Wells-Bennik M.H."/>
            <person name="Krawcyk A.O."/>
            <person name="De Jong A."/>
            <person name="Holsappel S."/>
            <person name="Eijlander R.T."/>
            <person name="Kuipers O.P."/>
        </authorList>
    </citation>
    <scope>NUCLEOTIDE SEQUENCE [LARGE SCALE GENOMIC DNA]</scope>
    <source>
        <strain evidence="8 9">B4119</strain>
    </source>
</reference>
<evidence type="ECO:0000259" key="6">
    <source>
        <dbReference type="PROSITE" id="PS51898"/>
    </source>
</evidence>